<dbReference type="InterPro" id="IPR055414">
    <property type="entry name" value="LRR_R13L4/SHOC2-like"/>
</dbReference>
<dbReference type="SUPFAM" id="SSF56112">
    <property type="entry name" value="Protein kinase-like (PK-like)"/>
    <property type="match status" value="1"/>
</dbReference>
<dbReference type="InterPro" id="IPR013210">
    <property type="entry name" value="LRR_N_plant-typ"/>
</dbReference>
<evidence type="ECO:0000256" key="9">
    <source>
        <dbReference type="SAM" id="SignalP"/>
    </source>
</evidence>
<feature type="signal peptide" evidence="9">
    <location>
        <begin position="1"/>
        <end position="26"/>
    </location>
</feature>
<evidence type="ECO:0000256" key="5">
    <source>
        <dbReference type="ARBA" id="ARBA00022989"/>
    </source>
</evidence>
<dbReference type="Pfam" id="PF07714">
    <property type="entry name" value="PK_Tyr_Ser-Thr"/>
    <property type="match status" value="1"/>
</dbReference>
<keyword evidence="3 9" id="KW-0732">Signal</keyword>
<evidence type="ECO:0000256" key="3">
    <source>
        <dbReference type="ARBA" id="ARBA00022729"/>
    </source>
</evidence>
<dbReference type="AlphaFoldDB" id="A0AAV0G2N4"/>
<dbReference type="Pfam" id="PF23598">
    <property type="entry name" value="LRR_14"/>
    <property type="match status" value="1"/>
</dbReference>
<dbReference type="Gene3D" id="3.30.200.20">
    <property type="entry name" value="Phosphorylase Kinase, domain 1"/>
    <property type="match status" value="1"/>
</dbReference>
<keyword evidence="6" id="KW-0472">Membrane</keyword>
<evidence type="ECO:0000313" key="12">
    <source>
        <dbReference type="Proteomes" id="UP001152523"/>
    </source>
</evidence>
<dbReference type="FunFam" id="3.80.10.10:FF:000627">
    <property type="entry name" value="Probable leucine-rich repeat receptor-like protein kinase At2g33170"/>
    <property type="match status" value="1"/>
</dbReference>
<sequence>MGSRWTIHGIQFSYLALLILVSNVHGCCCDKSEGLALLEFRARVEYDPHGALEDWNADNCDPCMWSGIHCEDGKVQVLDLNGQDIKGTLAPELGNLSNLKVLVLPENHFSGVIPQEIGQLEMLEVLDLRDNNLSGSIPEQIGGLQLLRSLLICNNNFEGIIPSEIGNLNFLNELQFDQNLTADFALGTGCVNRKCEDCIWHVSWNPLKKARFLLITLKSAILRYINLFSLFNLGEGPLNTNSRCFSYELPCESIKWCFYSLFSDEETVQPRSPTHSPLREVSGSPRPQLIYTLENLANPTRRKLLEESSNIAASPANVGPALGNLITQPSNRSSGSFPAVPGKKAKPSAQSLSPPHQQITTNPSVAQRQNNTQPPTSGNRWKYMFGISFGVFSLIVTVAIICTCRSRAARSIGPWTTGLSGQLQKAFVTGVPKLNRAELETACEDFSNIITIHTAFTMYKGNLSSGVEIDVVSTAITSLKDWSKRAELAFRKKIDTLSRINHKNFVNLIGYCAEDEPFTRMMVFEYAPNGSLFEHLHVKEVEHLDWNTRMRVVMGTAYCIEYMHDLNPPVPHSNLTSKTIFLTDDYAAKIVEMSFWEELASKSKCGDSEDHSELPPLADPETNIYCFGLVLLEIVSGKLPFTEEQGPLLNWAAEYLKDKKSISHMVDPTLNHSFNDEEVAVVCEVIQDCIQQDARKRPTIKEVIEKLRKVRDISPQAAFPRDSPLWWAELEILQAEAL</sequence>
<feature type="region of interest" description="Disordered" evidence="8">
    <location>
        <begin position="322"/>
        <end position="377"/>
    </location>
</feature>
<dbReference type="PROSITE" id="PS50011">
    <property type="entry name" value="PROTEIN_KINASE_DOM"/>
    <property type="match status" value="1"/>
</dbReference>
<comment type="subcellular location">
    <subcellularLocation>
        <location evidence="7">Endomembrane system</location>
        <topology evidence="7">Single-pass type I membrane protein</topology>
    </subcellularLocation>
</comment>
<gene>
    <name evidence="11" type="ORF">CEPIT_LOCUS39219</name>
</gene>
<dbReference type="InterPro" id="IPR011009">
    <property type="entry name" value="Kinase-like_dom_sf"/>
</dbReference>
<keyword evidence="4" id="KW-0677">Repeat</keyword>
<accession>A0AAV0G2N4</accession>
<dbReference type="InterPro" id="IPR032675">
    <property type="entry name" value="LRR_dom_sf"/>
</dbReference>
<reference evidence="11" key="1">
    <citation type="submission" date="2022-07" db="EMBL/GenBank/DDBJ databases">
        <authorList>
            <person name="Macas J."/>
            <person name="Novak P."/>
            <person name="Neumann P."/>
        </authorList>
    </citation>
    <scope>NUCLEOTIDE SEQUENCE</scope>
</reference>
<comment type="caution">
    <text evidence="11">The sequence shown here is derived from an EMBL/GenBank/DDBJ whole genome shotgun (WGS) entry which is preliminary data.</text>
</comment>
<dbReference type="PANTHER" id="PTHR46084">
    <property type="entry name" value="PROTEIN MALE DISCOVERER 2"/>
    <property type="match status" value="1"/>
</dbReference>
<evidence type="ECO:0000313" key="11">
    <source>
        <dbReference type="EMBL" id="CAH9141554.1"/>
    </source>
</evidence>
<dbReference type="InterPro" id="IPR001245">
    <property type="entry name" value="Ser-Thr/Tyr_kinase_cat_dom"/>
</dbReference>
<dbReference type="Proteomes" id="UP001152523">
    <property type="component" value="Unassembled WGS sequence"/>
</dbReference>
<keyword evidence="12" id="KW-1185">Reference proteome</keyword>
<evidence type="ECO:0000256" key="7">
    <source>
        <dbReference type="ARBA" id="ARBA00046288"/>
    </source>
</evidence>
<dbReference type="GO" id="GO:0005524">
    <property type="term" value="F:ATP binding"/>
    <property type="evidence" value="ECO:0007669"/>
    <property type="project" value="InterPro"/>
</dbReference>
<evidence type="ECO:0000259" key="10">
    <source>
        <dbReference type="PROSITE" id="PS50011"/>
    </source>
</evidence>
<evidence type="ECO:0000256" key="1">
    <source>
        <dbReference type="ARBA" id="ARBA00022614"/>
    </source>
</evidence>
<evidence type="ECO:0000256" key="6">
    <source>
        <dbReference type="ARBA" id="ARBA00023136"/>
    </source>
</evidence>
<dbReference type="GO" id="GO:0004674">
    <property type="term" value="F:protein serine/threonine kinase activity"/>
    <property type="evidence" value="ECO:0007669"/>
    <property type="project" value="UniProtKB-EC"/>
</dbReference>
<feature type="compositionally biased region" description="Polar residues" evidence="8">
    <location>
        <begin position="325"/>
        <end position="336"/>
    </location>
</feature>
<evidence type="ECO:0000256" key="8">
    <source>
        <dbReference type="SAM" id="MobiDB-lite"/>
    </source>
</evidence>
<keyword evidence="5" id="KW-1133">Transmembrane helix</keyword>
<dbReference type="FunFam" id="3.30.200.20:FF:000489">
    <property type="entry name" value="Inactive receptor-like serine/threonine-protein kinase"/>
    <property type="match status" value="1"/>
</dbReference>
<dbReference type="Gene3D" id="3.80.10.10">
    <property type="entry name" value="Ribonuclease Inhibitor"/>
    <property type="match status" value="1"/>
</dbReference>
<protein>
    <recommendedName>
        <fullName evidence="10">Protein kinase domain-containing protein</fullName>
    </recommendedName>
</protein>
<organism evidence="11 12">
    <name type="scientific">Cuscuta epithymum</name>
    <dbReference type="NCBI Taxonomy" id="186058"/>
    <lineage>
        <taxon>Eukaryota</taxon>
        <taxon>Viridiplantae</taxon>
        <taxon>Streptophyta</taxon>
        <taxon>Embryophyta</taxon>
        <taxon>Tracheophyta</taxon>
        <taxon>Spermatophyta</taxon>
        <taxon>Magnoliopsida</taxon>
        <taxon>eudicotyledons</taxon>
        <taxon>Gunneridae</taxon>
        <taxon>Pentapetalae</taxon>
        <taxon>asterids</taxon>
        <taxon>lamiids</taxon>
        <taxon>Solanales</taxon>
        <taxon>Convolvulaceae</taxon>
        <taxon>Cuscuteae</taxon>
        <taxon>Cuscuta</taxon>
        <taxon>Cuscuta subgen. Cuscuta</taxon>
    </lineage>
</organism>
<dbReference type="Gene3D" id="1.10.510.10">
    <property type="entry name" value="Transferase(Phosphotransferase) domain 1"/>
    <property type="match status" value="1"/>
</dbReference>
<dbReference type="PANTHER" id="PTHR46084:SF1">
    <property type="entry name" value="PROTEIN MALE DISCOVERER 2"/>
    <property type="match status" value="1"/>
</dbReference>
<proteinExistence type="predicted"/>
<dbReference type="EMBL" id="CAMAPF010001031">
    <property type="protein sequence ID" value="CAH9141554.1"/>
    <property type="molecule type" value="Genomic_DNA"/>
</dbReference>
<keyword evidence="1" id="KW-0433">Leucine-rich repeat</keyword>
<keyword evidence="2" id="KW-0812">Transmembrane</keyword>
<feature type="domain" description="Protein kinase" evidence="10">
    <location>
        <begin position="452"/>
        <end position="719"/>
    </location>
</feature>
<dbReference type="InterPro" id="IPR000719">
    <property type="entry name" value="Prot_kinase_dom"/>
</dbReference>
<evidence type="ECO:0000256" key="2">
    <source>
        <dbReference type="ARBA" id="ARBA00022692"/>
    </source>
</evidence>
<feature type="compositionally biased region" description="Polar residues" evidence="8">
    <location>
        <begin position="348"/>
        <end position="377"/>
    </location>
</feature>
<dbReference type="GO" id="GO:0012505">
    <property type="term" value="C:endomembrane system"/>
    <property type="evidence" value="ECO:0007669"/>
    <property type="project" value="UniProtKB-SubCell"/>
</dbReference>
<dbReference type="Pfam" id="PF08263">
    <property type="entry name" value="LRRNT_2"/>
    <property type="match status" value="1"/>
</dbReference>
<name>A0AAV0G2N4_9ASTE</name>
<dbReference type="SUPFAM" id="SSF52058">
    <property type="entry name" value="L domain-like"/>
    <property type="match status" value="1"/>
</dbReference>
<feature type="chain" id="PRO_5043796276" description="Protein kinase domain-containing protein" evidence="9">
    <location>
        <begin position="27"/>
        <end position="738"/>
    </location>
</feature>
<evidence type="ECO:0000256" key="4">
    <source>
        <dbReference type="ARBA" id="ARBA00022737"/>
    </source>
</evidence>